<sequence>MLSTAGDWTPALCRRISSSSTQREAPAGVITTSAEASLAKSSTL</sequence>
<dbReference type="EMBL" id="CADCTK010000662">
    <property type="protein sequence ID" value="CAA9272236.1"/>
    <property type="molecule type" value="Genomic_DNA"/>
</dbReference>
<protein>
    <submittedName>
        <fullName evidence="1">Uncharacterized protein</fullName>
    </submittedName>
</protein>
<reference evidence="1" key="1">
    <citation type="submission" date="2020-02" db="EMBL/GenBank/DDBJ databases">
        <authorList>
            <person name="Meier V. D."/>
        </authorList>
    </citation>
    <scope>NUCLEOTIDE SEQUENCE</scope>
    <source>
        <strain evidence="1">AVDCRST_MAG26</strain>
    </source>
</reference>
<evidence type="ECO:0000313" key="1">
    <source>
        <dbReference type="EMBL" id="CAA9272236.1"/>
    </source>
</evidence>
<dbReference type="AlphaFoldDB" id="A0A6J4J6V5"/>
<gene>
    <name evidence="1" type="ORF">AVDCRST_MAG26-2879</name>
</gene>
<organism evidence="1">
    <name type="scientific">uncultured Chloroflexia bacterium</name>
    <dbReference type="NCBI Taxonomy" id="1672391"/>
    <lineage>
        <taxon>Bacteria</taxon>
        <taxon>Bacillati</taxon>
        <taxon>Chloroflexota</taxon>
        <taxon>Chloroflexia</taxon>
        <taxon>environmental samples</taxon>
    </lineage>
</organism>
<proteinExistence type="predicted"/>
<name>A0A6J4J6V5_9CHLR</name>
<accession>A0A6J4J6V5</accession>